<reference evidence="1" key="2">
    <citation type="journal article" date="2015" name="ISME J.">
        <title>A new class of marine Euryarchaeota group II from the Mediterranean deep chlorophyll maximum.</title>
        <authorList>
            <person name="Martin-Cuadrado A.B."/>
            <person name="Garcia-Heredia I."/>
            <person name="Molto A.G."/>
            <person name="Lopez-Ubeda R."/>
            <person name="Kimes N."/>
            <person name="Lopez-Garcia P."/>
            <person name="Moreira D."/>
            <person name="Rodriguez-Valera F."/>
        </authorList>
    </citation>
    <scope>NUCLEOTIDE SEQUENCE</scope>
</reference>
<dbReference type="AlphaFoldDB" id="A0A1B1TAS2"/>
<reference evidence="1" key="1">
    <citation type="submission" date="2014-11" db="EMBL/GenBank/DDBJ databases">
        <authorList>
            <person name="Zhu J."/>
            <person name="Qi W."/>
            <person name="Song R."/>
        </authorList>
    </citation>
    <scope>NUCLEOTIDE SEQUENCE</scope>
</reference>
<name>A0A1B1TAS2_9ARCH</name>
<evidence type="ECO:0000313" key="1">
    <source>
        <dbReference type="EMBL" id="ANV79394.1"/>
    </source>
</evidence>
<organism evidence="1">
    <name type="scientific">uncultured Poseidoniia archaeon</name>
    <dbReference type="NCBI Taxonomy" id="1697135"/>
    <lineage>
        <taxon>Archaea</taxon>
        <taxon>Methanobacteriati</taxon>
        <taxon>Thermoplasmatota</taxon>
        <taxon>Candidatus Poseidoniia</taxon>
        <taxon>environmental samples</taxon>
    </lineage>
</organism>
<protein>
    <submittedName>
        <fullName evidence="1">Uncharacterized protein</fullName>
    </submittedName>
</protein>
<proteinExistence type="predicted"/>
<dbReference type="EMBL" id="KP211828">
    <property type="protein sequence ID" value="ANV79394.1"/>
    <property type="molecule type" value="Genomic_DNA"/>
</dbReference>
<accession>A0A1B1TAS2</accession>
<sequence length="234" mass="26093">MKRDVLSASNVRSDGMQMRGTVRFRFRSPENNIDVIIEGESNVVESLRQELGLQGRVGFIQPLSARLVDDSELESHAAMGDGENLSNVLTEEEKLPGPPPDPSSIPAVVRRIGDLDIKSKISELDGPSRTEPQIEYIREFLESIDEPEPLSNNLSGDPMAESWLQILLTLVVREHGQTSLPISAIEDLIGERINREGADLEIFLNRLWIMGRLELIYGGAEIHYAPNPSWLISQ</sequence>